<dbReference type="EMBL" id="CAKMTQ010000037">
    <property type="protein sequence ID" value="CAH1536915.1"/>
    <property type="molecule type" value="Genomic_DNA"/>
</dbReference>
<proteinExistence type="predicted"/>
<protein>
    <recommendedName>
        <fullName evidence="1">Novel toxin 15 domain-containing protein</fullName>
    </recommendedName>
</protein>
<gene>
    <name evidence="2" type="ORF">THF1D04_420004</name>
</gene>
<organism evidence="2 3">
    <name type="scientific">Vibrio owensii</name>
    <dbReference type="NCBI Taxonomy" id="696485"/>
    <lineage>
        <taxon>Bacteria</taxon>
        <taxon>Pseudomonadati</taxon>
        <taxon>Pseudomonadota</taxon>
        <taxon>Gammaproteobacteria</taxon>
        <taxon>Vibrionales</taxon>
        <taxon>Vibrionaceae</taxon>
        <taxon>Vibrio</taxon>
    </lineage>
</organism>
<reference evidence="2" key="1">
    <citation type="submission" date="2022-01" db="EMBL/GenBank/DDBJ databases">
        <authorList>
            <person name="Lagorce A."/>
        </authorList>
    </citation>
    <scope>NUCLEOTIDE SEQUENCE</scope>
    <source>
        <strain evidence="2">Th15_F1_D04</strain>
    </source>
</reference>
<dbReference type="Proteomes" id="UP001295420">
    <property type="component" value="Unassembled WGS sequence"/>
</dbReference>
<evidence type="ECO:0000313" key="2">
    <source>
        <dbReference type="EMBL" id="CAH1536915.1"/>
    </source>
</evidence>
<name>A0AAU9Q996_9VIBR</name>
<dbReference type="RefSeq" id="WP_409931709.1">
    <property type="nucleotide sequence ID" value="NZ_CAKMTQ010000037.1"/>
</dbReference>
<accession>A0AAU9Q996</accession>
<dbReference type="AlphaFoldDB" id="A0AAU9Q996"/>
<comment type="caution">
    <text evidence="2">The sequence shown here is derived from an EMBL/GenBank/DDBJ whole genome shotgun (WGS) entry which is preliminary data.</text>
</comment>
<feature type="domain" description="Novel toxin 15" evidence="1">
    <location>
        <begin position="244"/>
        <end position="376"/>
    </location>
</feature>
<sequence>MNYQIKPMMNVEARDIESVVHPNHLKVYFRQLNIQPSFELMSHMHVLLVRGLVYEHRVIDHLGQVKNCVPFALRACLRTKLNPSLIKARSARYSFHEPELAKSVYESLTPLSASVVEYEKHQTNVQFPSVEAVLENPELQAIEPVNLDPASMLADDIETLSEQGKAFIENPSLSGAAAMAITAIPGKAADALGDGFKQTSKIKNLDVPVAKSLLKMKRFKVPCFTPGPSLKGKFKGRERALESHFARQLKHQEAGLNDLTVGEYIENRNRYKAMKRAGTGLAQEDFRNNFSTRLNRSLRDSYRDKYSAKEAKFKAKQRATEIMNNLAALHDPDMIAGGGDKVSRMGDKGVNASIGSQWRHQSRLSQMDKQAQLTLEKFGPDAKMSVSLERCPLSGRK</sequence>
<evidence type="ECO:0000259" key="1">
    <source>
        <dbReference type="Pfam" id="PF15604"/>
    </source>
</evidence>
<evidence type="ECO:0000313" key="3">
    <source>
        <dbReference type="Proteomes" id="UP001295420"/>
    </source>
</evidence>
<dbReference type="Pfam" id="PF15604">
    <property type="entry name" value="Ntox15"/>
    <property type="match status" value="1"/>
</dbReference>
<dbReference type="InterPro" id="IPR028949">
    <property type="entry name" value="Ntox15"/>
</dbReference>